<proteinExistence type="predicted"/>
<dbReference type="EMBL" id="BGPR01086542">
    <property type="protein sequence ID" value="GBM03800.1"/>
    <property type="molecule type" value="Genomic_DNA"/>
</dbReference>
<dbReference type="EMBL" id="BGPR01000557">
    <property type="protein sequence ID" value="GBM26282.1"/>
    <property type="molecule type" value="Genomic_DNA"/>
</dbReference>
<evidence type="ECO:0000256" key="1">
    <source>
        <dbReference type="SAM" id="MobiDB-lite"/>
    </source>
</evidence>
<evidence type="ECO:0000313" key="4">
    <source>
        <dbReference type="Proteomes" id="UP000499080"/>
    </source>
</evidence>
<keyword evidence="4" id="KW-1185">Reference proteome</keyword>
<evidence type="ECO:0000313" key="2">
    <source>
        <dbReference type="EMBL" id="GBM03800.1"/>
    </source>
</evidence>
<dbReference type="AlphaFoldDB" id="A0A4Y2CHI9"/>
<reference evidence="2 4" key="1">
    <citation type="journal article" date="2019" name="Sci. Rep.">
        <title>Orb-weaving spider Araneus ventricosus genome elucidates the spidroin gene catalogue.</title>
        <authorList>
            <person name="Kono N."/>
            <person name="Nakamura H."/>
            <person name="Ohtoshi R."/>
            <person name="Moran D.A.P."/>
            <person name="Shinohara A."/>
            <person name="Yoshida Y."/>
            <person name="Fujiwara M."/>
            <person name="Mori M."/>
            <person name="Tomita M."/>
            <person name="Arakawa K."/>
        </authorList>
    </citation>
    <scope>NUCLEOTIDE SEQUENCE [LARGE SCALE GENOMIC DNA]</scope>
</reference>
<feature type="region of interest" description="Disordered" evidence="1">
    <location>
        <begin position="1"/>
        <end position="79"/>
    </location>
</feature>
<organism evidence="2 4">
    <name type="scientific">Araneus ventricosus</name>
    <name type="common">Orbweaver spider</name>
    <name type="synonym">Epeira ventricosa</name>
    <dbReference type="NCBI Taxonomy" id="182803"/>
    <lineage>
        <taxon>Eukaryota</taxon>
        <taxon>Metazoa</taxon>
        <taxon>Ecdysozoa</taxon>
        <taxon>Arthropoda</taxon>
        <taxon>Chelicerata</taxon>
        <taxon>Arachnida</taxon>
        <taxon>Araneae</taxon>
        <taxon>Araneomorphae</taxon>
        <taxon>Entelegynae</taxon>
        <taxon>Araneoidea</taxon>
        <taxon>Araneidae</taxon>
        <taxon>Araneus</taxon>
    </lineage>
</organism>
<evidence type="ECO:0000313" key="3">
    <source>
        <dbReference type="EMBL" id="GBM26282.1"/>
    </source>
</evidence>
<gene>
    <name evidence="2" type="ORF">AVEN_35509_1</name>
    <name evidence="3" type="ORF">AVEN_66521_1</name>
</gene>
<protein>
    <submittedName>
        <fullName evidence="2">Uncharacterized protein</fullName>
    </submittedName>
</protein>
<comment type="caution">
    <text evidence="2">The sequence shown here is derived from an EMBL/GenBank/DDBJ whole genome shotgun (WGS) entry which is preliminary data.</text>
</comment>
<dbReference type="Proteomes" id="UP000499080">
    <property type="component" value="Unassembled WGS sequence"/>
</dbReference>
<feature type="compositionally biased region" description="Polar residues" evidence="1">
    <location>
        <begin position="40"/>
        <end position="51"/>
    </location>
</feature>
<accession>A0A4Y2CHI9</accession>
<name>A0A4Y2CHI9_ARAVE</name>
<sequence length="79" mass="8739">MAHASRRSRMETRPKNPIGGQRPPDPNKPKNAFVGEEWKCQSSNKNISNMSLRGGPSKSLRKGTPVRGKCLCQPGRKPI</sequence>